<dbReference type="HOGENOM" id="CLU_023205_2_3_2"/>
<dbReference type="GeneID" id="5709875"/>
<proteinExistence type="predicted"/>
<dbReference type="Pfam" id="PF00248">
    <property type="entry name" value="Aldo_ket_red"/>
    <property type="match status" value="1"/>
</dbReference>
<dbReference type="KEGG" id="cma:Cmaq_0494"/>
<feature type="domain" description="NADP-dependent oxidoreductase" evidence="1">
    <location>
        <begin position="15"/>
        <end position="305"/>
    </location>
</feature>
<dbReference type="RefSeq" id="WP_012185559.1">
    <property type="nucleotide sequence ID" value="NC_009954.1"/>
</dbReference>
<evidence type="ECO:0000259" key="1">
    <source>
        <dbReference type="Pfam" id="PF00248"/>
    </source>
</evidence>
<protein>
    <submittedName>
        <fullName evidence="2">Aldo/keto reductase</fullName>
    </submittedName>
</protein>
<dbReference type="InterPro" id="IPR053135">
    <property type="entry name" value="AKR2_Oxidoreductase"/>
</dbReference>
<dbReference type="eggNOG" id="arCOG01617">
    <property type="taxonomic scope" value="Archaea"/>
</dbReference>
<dbReference type="AlphaFoldDB" id="A8MBZ6"/>
<accession>A8MBZ6</accession>
<dbReference type="OrthoDB" id="28487at2157"/>
<dbReference type="PANTHER" id="PTHR43312">
    <property type="entry name" value="D-THREO-ALDOSE 1-DEHYDROGENASE"/>
    <property type="match status" value="1"/>
</dbReference>
<dbReference type="Proteomes" id="UP000001137">
    <property type="component" value="Chromosome"/>
</dbReference>
<keyword evidence="3" id="KW-1185">Reference proteome</keyword>
<sequence>MRYRVLGGTGLKVSEIGLGAWFIGGMYGDVTVDEARAIIKKAIDLGINVFDTADVYGNGLSERILGEELRGYDAYVFTKVGYNIYEDKGSKHTQLFTPNYIKYAALQSIKRLGRRVSLLQLHNPPLEVIRSSGIHETLLGLVKEGYVDHIGVALGPEVNVLNEGLAAIESGYESIMFVFNILEQEPARTLVRLGNGRVGLITRVPHASNLLTSGFTLNFKPGDHRNLRNREWLIRAKAIVDNYIKPISDQLGLTLSQLALKYVLSYPISTVMVTVTSVNELEEYCEAADGSYLNSSLVKSLEELYDNVIAKTAST</sequence>
<dbReference type="SUPFAM" id="SSF51430">
    <property type="entry name" value="NAD(P)-linked oxidoreductase"/>
    <property type="match status" value="1"/>
</dbReference>
<dbReference type="InterPro" id="IPR036812">
    <property type="entry name" value="NAD(P)_OxRdtase_dom_sf"/>
</dbReference>
<dbReference type="CDD" id="cd19086">
    <property type="entry name" value="AKR_AKR11C1"/>
    <property type="match status" value="1"/>
</dbReference>
<evidence type="ECO:0000313" key="3">
    <source>
        <dbReference type="Proteomes" id="UP000001137"/>
    </source>
</evidence>
<dbReference type="STRING" id="397948.Cmaq_0494"/>
<reference evidence="2 3" key="1">
    <citation type="submission" date="2007-10" db="EMBL/GenBank/DDBJ databases">
        <title>Complete sequence of Caldivirga maquilingensis IC-167.</title>
        <authorList>
            <consortium name="US DOE Joint Genome Institute"/>
            <person name="Copeland A."/>
            <person name="Lucas S."/>
            <person name="Lapidus A."/>
            <person name="Barry K."/>
            <person name="Glavina del Rio T."/>
            <person name="Dalin E."/>
            <person name="Tice H."/>
            <person name="Pitluck S."/>
            <person name="Saunders E."/>
            <person name="Brettin T."/>
            <person name="Bruce D."/>
            <person name="Detter J.C."/>
            <person name="Han C."/>
            <person name="Schmutz J."/>
            <person name="Larimer F."/>
            <person name="Land M."/>
            <person name="Hauser L."/>
            <person name="Kyrpides N."/>
            <person name="Ivanova N."/>
            <person name="Biddle J.F."/>
            <person name="Zhang Z."/>
            <person name="Fitz-Gibbon S.T."/>
            <person name="Lowe T.M."/>
            <person name="Saltikov C."/>
            <person name="House C.H."/>
            <person name="Richardson P."/>
        </authorList>
    </citation>
    <scope>NUCLEOTIDE SEQUENCE [LARGE SCALE GENOMIC DNA]</scope>
    <source>
        <strain evidence="3">ATCC 700844 / DSM 13496 / JCM 10307 / IC-167</strain>
    </source>
</reference>
<organism evidence="2 3">
    <name type="scientific">Caldivirga maquilingensis (strain ATCC 700844 / DSM 13496 / JCM 10307 / IC-167)</name>
    <dbReference type="NCBI Taxonomy" id="397948"/>
    <lineage>
        <taxon>Archaea</taxon>
        <taxon>Thermoproteota</taxon>
        <taxon>Thermoprotei</taxon>
        <taxon>Thermoproteales</taxon>
        <taxon>Thermoproteaceae</taxon>
        <taxon>Caldivirga</taxon>
    </lineage>
</organism>
<dbReference type="InterPro" id="IPR023210">
    <property type="entry name" value="NADP_OxRdtase_dom"/>
</dbReference>
<dbReference type="EMBL" id="CP000852">
    <property type="protein sequence ID" value="ABW01339.1"/>
    <property type="molecule type" value="Genomic_DNA"/>
</dbReference>
<evidence type="ECO:0000313" key="2">
    <source>
        <dbReference type="EMBL" id="ABW01339.1"/>
    </source>
</evidence>
<gene>
    <name evidence="2" type="ordered locus">Cmaq_0494</name>
</gene>
<dbReference type="PANTHER" id="PTHR43312:SF1">
    <property type="entry name" value="NADP-DEPENDENT OXIDOREDUCTASE DOMAIN-CONTAINING PROTEIN"/>
    <property type="match status" value="1"/>
</dbReference>
<dbReference type="Gene3D" id="3.20.20.100">
    <property type="entry name" value="NADP-dependent oxidoreductase domain"/>
    <property type="match status" value="1"/>
</dbReference>
<name>A8MBZ6_CALMQ</name>